<comment type="similarity">
    <text evidence="1">Belongs to the cornifelin family.</text>
</comment>
<evidence type="ECO:0000256" key="2">
    <source>
        <dbReference type="SAM" id="MobiDB-lite"/>
    </source>
</evidence>
<dbReference type="Pfam" id="PF04749">
    <property type="entry name" value="PLAC8"/>
    <property type="match status" value="1"/>
</dbReference>
<accession>A0A1I8JS88</accession>
<dbReference type="NCBIfam" id="TIGR01571">
    <property type="entry name" value="A_thal_Cys_rich"/>
    <property type="match status" value="1"/>
</dbReference>
<dbReference type="Gene3D" id="3.40.50.720">
    <property type="entry name" value="NAD(P)-binding Rossmann-like Domain"/>
    <property type="match status" value="1"/>
</dbReference>
<sequence length="569" mass="61942">GVSPVWPSQVTLVVDLNEQLLGRQCRASRPSLERWPRRQLEATGQRRPNSLVSKTMATLATMPPTAPVKRPVVEAVVENLELKRSHLPPAGNQQLRLALACLTSNTKLLGIAELAEAVPEPQNRFPTQRHFGGLPLSFNPVPVHAPGWSGSPIPNHGGAFNQLLEFKPQPGQVGRALQATPPAFHRERRLLVPYLTRPSACWNAATPLRGHRHGRCGWARPPLAPLELADYVGLDTTKFHQWTAASRDFVTPTALCCLPAVLRWPTCGQFECELKLKCWRALSPGLWNFKSKTPDRPLPGSALPPPASSSKQQQYTSRAISRPRARRSASNDCREDCAGGAEANLPASGTASAARPLVGQEGGSGRWPALAAVARRQVVVLHTSGLGRGTATGGRQSDVAISRTAARSHPGNQPGQPDGWSSGAHPPQLREWNSGLLACCEDLGGCVVTFFCGPYQLCCNLSQRMGEGCCTPICLGCAGSSMTLMAYRVKLRARYNIKGSILNDCCATSFCASCVQCQLKRELDYIENNLGLEKKTFYNCKLTTQNLITEGRRTFNVLKLLLSFINFLR</sequence>
<keyword evidence="3" id="KW-1185">Reference proteome</keyword>
<dbReference type="Proteomes" id="UP000095280">
    <property type="component" value="Unplaced"/>
</dbReference>
<protein>
    <submittedName>
        <fullName evidence="4">SMB domain-containing protein</fullName>
    </submittedName>
</protein>
<evidence type="ECO:0000313" key="3">
    <source>
        <dbReference type="Proteomes" id="UP000095280"/>
    </source>
</evidence>
<evidence type="ECO:0000256" key="1">
    <source>
        <dbReference type="ARBA" id="ARBA00009024"/>
    </source>
</evidence>
<name>A0A1I8JS88_9PLAT</name>
<feature type="region of interest" description="Disordered" evidence="2">
    <location>
        <begin position="404"/>
        <end position="425"/>
    </location>
</feature>
<dbReference type="AlphaFoldDB" id="A0A1I8JS88"/>
<proteinExistence type="inferred from homology"/>
<reference evidence="4" key="1">
    <citation type="submission" date="2016-11" db="UniProtKB">
        <authorList>
            <consortium name="WormBaseParasite"/>
        </authorList>
    </citation>
    <scope>IDENTIFICATION</scope>
</reference>
<feature type="region of interest" description="Disordered" evidence="2">
    <location>
        <begin position="293"/>
        <end position="335"/>
    </location>
</feature>
<dbReference type="InterPro" id="IPR006461">
    <property type="entry name" value="PLAC_motif_containing"/>
</dbReference>
<evidence type="ECO:0000313" key="4">
    <source>
        <dbReference type="WBParaSite" id="snap_masked-unitig_42269-processed-gene-0.1-mRNA-1"/>
    </source>
</evidence>
<dbReference type="WBParaSite" id="snap_masked-unitig_42269-processed-gene-0.1-mRNA-1">
    <property type="protein sequence ID" value="snap_masked-unitig_42269-processed-gene-0.1-mRNA-1"/>
    <property type="gene ID" value="snap_masked-unitig_42269-processed-gene-0.1"/>
</dbReference>
<dbReference type="PANTHER" id="PTHR15907">
    <property type="entry name" value="DUF614 FAMILY PROTEIN-RELATED"/>
    <property type="match status" value="1"/>
</dbReference>
<organism evidence="3 4">
    <name type="scientific">Macrostomum lignano</name>
    <dbReference type="NCBI Taxonomy" id="282301"/>
    <lineage>
        <taxon>Eukaryota</taxon>
        <taxon>Metazoa</taxon>
        <taxon>Spiralia</taxon>
        <taxon>Lophotrochozoa</taxon>
        <taxon>Platyhelminthes</taxon>
        <taxon>Rhabditophora</taxon>
        <taxon>Macrostomorpha</taxon>
        <taxon>Macrostomida</taxon>
        <taxon>Macrostomidae</taxon>
        <taxon>Macrostomum</taxon>
    </lineage>
</organism>